<evidence type="ECO:0000256" key="2">
    <source>
        <dbReference type="ARBA" id="ARBA00023125"/>
    </source>
</evidence>
<dbReference type="PANTHER" id="PTHR43214:SF41">
    <property type="entry name" value="NITRATE_NITRITE RESPONSE REGULATOR PROTEIN NARP"/>
    <property type="match status" value="1"/>
</dbReference>
<organism evidence="5 6">
    <name type="scientific">Duganella flavida</name>
    <dbReference type="NCBI Taxonomy" id="2692175"/>
    <lineage>
        <taxon>Bacteria</taxon>
        <taxon>Pseudomonadati</taxon>
        <taxon>Pseudomonadota</taxon>
        <taxon>Betaproteobacteria</taxon>
        <taxon>Burkholderiales</taxon>
        <taxon>Oxalobacteraceae</taxon>
        <taxon>Telluria group</taxon>
        <taxon>Duganella</taxon>
    </lineage>
</organism>
<dbReference type="SMART" id="SM00421">
    <property type="entry name" value="HTH_LUXR"/>
    <property type="match status" value="1"/>
</dbReference>
<evidence type="ECO:0000259" key="4">
    <source>
        <dbReference type="PROSITE" id="PS50043"/>
    </source>
</evidence>
<evidence type="ECO:0000256" key="1">
    <source>
        <dbReference type="ARBA" id="ARBA00023015"/>
    </source>
</evidence>
<gene>
    <name evidence="5" type="ORF">GTP46_21995</name>
</gene>
<dbReference type="GO" id="GO:0003677">
    <property type="term" value="F:DNA binding"/>
    <property type="evidence" value="ECO:0007669"/>
    <property type="project" value="UniProtKB-KW"/>
</dbReference>
<dbReference type="AlphaFoldDB" id="A0A6L8KD27"/>
<dbReference type="GO" id="GO:0006355">
    <property type="term" value="P:regulation of DNA-templated transcription"/>
    <property type="evidence" value="ECO:0007669"/>
    <property type="project" value="InterPro"/>
</dbReference>
<dbReference type="PROSITE" id="PS50043">
    <property type="entry name" value="HTH_LUXR_2"/>
    <property type="match status" value="1"/>
</dbReference>
<comment type="caution">
    <text evidence="5">The sequence shown here is derived from an EMBL/GenBank/DDBJ whole genome shotgun (WGS) entry which is preliminary data.</text>
</comment>
<dbReference type="InterPro" id="IPR000792">
    <property type="entry name" value="Tscrpt_reg_LuxR_C"/>
</dbReference>
<keyword evidence="3" id="KW-0804">Transcription</keyword>
<feature type="domain" description="HTH luxR-type" evidence="4">
    <location>
        <begin position="140"/>
        <end position="205"/>
    </location>
</feature>
<dbReference type="EMBL" id="WWCN01000015">
    <property type="protein sequence ID" value="MYM25306.1"/>
    <property type="molecule type" value="Genomic_DNA"/>
</dbReference>
<keyword evidence="2" id="KW-0238">DNA-binding</keyword>
<name>A0A6L8KD27_9BURK</name>
<dbReference type="Pfam" id="PF00196">
    <property type="entry name" value="GerE"/>
    <property type="match status" value="1"/>
</dbReference>
<dbReference type="PANTHER" id="PTHR43214">
    <property type="entry name" value="TWO-COMPONENT RESPONSE REGULATOR"/>
    <property type="match status" value="1"/>
</dbReference>
<evidence type="ECO:0000313" key="6">
    <source>
        <dbReference type="Proteomes" id="UP000479335"/>
    </source>
</evidence>
<reference evidence="5 6" key="1">
    <citation type="submission" date="2019-12" db="EMBL/GenBank/DDBJ databases">
        <title>Novel species isolated from a subtropical stream in China.</title>
        <authorList>
            <person name="Lu H."/>
        </authorList>
    </citation>
    <scope>NUCLEOTIDE SEQUENCE [LARGE SCALE GENOMIC DNA]</scope>
    <source>
        <strain evidence="5 6">FT135W</strain>
    </source>
</reference>
<dbReference type="InterPro" id="IPR016032">
    <property type="entry name" value="Sig_transdc_resp-reg_C-effctor"/>
</dbReference>
<dbReference type="PRINTS" id="PR00038">
    <property type="entry name" value="HTHLUXR"/>
</dbReference>
<dbReference type="InterPro" id="IPR039420">
    <property type="entry name" value="WalR-like"/>
</dbReference>
<keyword evidence="1" id="KW-0805">Transcription regulation</keyword>
<evidence type="ECO:0000256" key="3">
    <source>
        <dbReference type="ARBA" id="ARBA00023163"/>
    </source>
</evidence>
<dbReference type="CDD" id="cd06170">
    <property type="entry name" value="LuxR_C_like"/>
    <property type="match status" value="1"/>
</dbReference>
<dbReference type="Gene3D" id="1.10.10.10">
    <property type="entry name" value="Winged helix-like DNA-binding domain superfamily/Winged helix DNA-binding domain"/>
    <property type="match status" value="1"/>
</dbReference>
<proteinExistence type="predicted"/>
<dbReference type="Proteomes" id="UP000479335">
    <property type="component" value="Unassembled WGS sequence"/>
</dbReference>
<sequence length="221" mass="24099">MEAQGSLLLALYRGARTMSAAAFPEFALDLLKSAGSEDAERGALQELLPHLQEALHINAQAAKDEASHGDLVVAYYDGAVQFCGPAFHALAQLEWPDWRGQQLPEELMAALAGQGASYAGRHLLVACTVRERWLYLRARKHFKFAQLSPRELEVARCYAGGLSSKEVAQQLGLAPATVRNFLQKVYQKLAVSDKAQLANAIAASEVAPDIGRKSHTITRFL</sequence>
<evidence type="ECO:0000313" key="5">
    <source>
        <dbReference type="EMBL" id="MYM25306.1"/>
    </source>
</evidence>
<dbReference type="RefSeq" id="WP_161008759.1">
    <property type="nucleotide sequence ID" value="NZ_WWCN01000015.1"/>
</dbReference>
<dbReference type="SUPFAM" id="SSF46894">
    <property type="entry name" value="C-terminal effector domain of the bipartite response regulators"/>
    <property type="match status" value="1"/>
</dbReference>
<protein>
    <recommendedName>
        <fullName evidence="4">HTH luxR-type domain-containing protein</fullName>
    </recommendedName>
</protein>
<accession>A0A6L8KD27</accession>
<dbReference type="InterPro" id="IPR036388">
    <property type="entry name" value="WH-like_DNA-bd_sf"/>
</dbReference>
<keyword evidence="6" id="KW-1185">Reference proteome</keyword>